<accession>A0AAD6LBA0</accession>
<comment type="caution">
    <text evidence="1">The sequence shown here is derived from an EMBL/GenBank/DDBJ whole genome shotgun (WGS) entry which is preliminary data.</text>
</comment>
<reference evidence="1 2" key="1">
    <citation type="journal article" date="2023" name="Mol. Ecol. Resour.">
        <title>Chromosome-level genome assembly of a triploid poplar Populus alba 'Berolinensis'.</title>
        <authorList>
            <person name="Chen S."/>
            <person name="Yu Y."/>
            <person name="Wang X."/>
            <person name="Wang S."/>
            <person name="Zhang T."/>
            <person name="Zhou Y."/>
            <person name="He R."/>
            <person name="Meng N."/>
            <person name="Wang Y."/>
            <person name="Liu W."/>
            <person name="Liu Z."/>
            <person name="Liu J."/>
            <person name="Guo Q."/>
            <person name="Huang H."/>
            <person name="Sederoff R.R."/>
            <person name="Wang G."/>
            <person name="Qu G."/>
            <person name="Chen S."/>
        </authorList>
    </citation>
    <scope>NUCLEOTIDE SEQUENCE [LARGE SCALE GENOMIC DNA]</scope>
    <source>
        <strain evidence="1">SC-2020</strain>
    </source>
</reference>
<gene>
    <name evidence="1" type="ORF">NC653_039117</name>
</gene>
<sequence>MEFLGSMSFPEKEGFDIEMERYGRDRKRVRERNRRAVAGVVVNGVEAERQLVRLALPEIGGGVGGGWWWMSMSVAVEGRKQAGKEEEEWWWDICVFMSLGFVCKSLHNFEAFKDFENMKG</sequence>
<dbReference type="Proteomes" id="UP001164929">
    <property type="component" value="Chromosome 18"/>
</dbReference>
<evidence type="ECO:0000313" key="1">
    <source>
        <dbReference type="EMBL" id="KAJ6957089.1"/>
    </source>
</evidence>
<evidence type="ECO:0000313" key="2">
    <source>
        <dbReference type="Proteomes" id="UP001164929"/>
    </source>
</evidence>
<protein>
    <submittedName>
        <fullName evidence="1">Uncharacterized protein</fullName>
    </submittedName>
</protein>
<organism evidence="1 2">
    <name type="scientific">Populus alba x Populus x berolinensis</name>
    <dbReference type="NCBI Taxonomy" id="444605"/>
    <lineage>
        <taxon>Eukaryota</taxon>
        <taxon>Viridiplantae</taxon>
        <taxon>Streptophyta</taxon>
        <taxon>Embryophyta</taxon>
        <taxon>Tracheophyta</taxon>
        <taxon>Spermatophyta</taxon>
        <taxon>Magnoliopsida</taxon>
        <taxon>eudicotyledons</taxon>
        <taxon>Gunneridae</taxon>
        <taxon>Pentapetalae</taxon>
        <taxon>rosids</taxon>
        <taxon>fabids</taxon>
        <taxon>Malpighiales</taxon>
        <taxon>Salicaceae</taxon>
        <taxon>Saliceae</taxon>
        <taxon>Populus</taxon>
    </lineage>
</organism>
<name>A0AAD6LBA0_9ROSI</name>
<dbReference type="EMBL" id="JAQIZT010000018">
    <property type="protein sequence ID" value="KAJ6957089.1"/>
    <property type="molecule type" value="Genomic_DNA"/>
</dbReference>
<keyword evidence="2" id="KW-1185">Reference proteome</keyword>
<dbReference type="AlphaFoldDB" id="A0AAD6LBA0"/>
<proteinExistence type="predicted"/>